<accession>K1KYR1</accession>
<dbReference type="Proteomes" id="UP000004478">
    <property type="component" value="Unassembled WGS sequence"/>
</dbReference>
<keyword evidence="1" id="KW-0732">Signal</keyword>
<organism evidence="2 3">
    <name type="scientific">Cecembia lonarensis (strain CCUG 58316 / KCTC 22772 / LW9)</name>
    <dbReference type="NCBI Taxonomy" id="1225176"/>
    <lineage>
        <taxon>Bacteria</taxon>
        <taxon>Pseudomonadati</taxon>
        <taxon>Bacteroidota</taxon>
        <taxon>Cytophagia</taxon>
        <taxon>Cytophagales</taxon>
        <taxon>Cyclobacteriaceae</taxon>
        <taxon>Cecembia</taxon>
    </lineage>
</organism>
<evidence type="ECO:0000313" key="3">
    <source>
        <dbReference type="Proteomes" id="UP000004478"/>
    </source>
</evidence>
<reference evidence="2 3" key="1">
    <citation type="journal article" date="2012" name="J. Bacteriol.">
        <title>Draft Genome Sequence of Cecembia lonarensis Strain LW9T, Isolated from Lonar Lake, a Haloalkaline Lake in India.</title>
        <authorList>
            <person name="Shivaji S."/>
            <person name="Ara S."/>
            <person name="Singh A."/>
            <person name="Pinnaka A.K."/>
        </authorList>
    </citation>
    <scope>NUCLEOTIDE SEQUENCE [LARGE SCALE GENOMIC DNA]</scope>
    <source>
        <strain evidence="2 3">LW9</strain>
    </source>
</reference>
<evidence type="ECO:0008006" key="4">
    <source>
        <dbReference type="Google" id="ProtNLM"/>
    </source>
</evidence>
<feature type="chain" id="PRO_5003850122" description="Outer membrane protein beta-barrel domain-containing protein" evidence="1">
    <location>
        <begin position="21"/>
        <end position="205"/>
    </location>
</feature>
<evidence type="ECO:0000313" key="2">
    <source>
        <dbReference type="EMBL" id="EKB49260.1"/>
    </source>
</evidence>
<dbReference type="EMBL" id="AMGM01000029">
    <property type="protein sequence ID" value="EKB49260.1"/>
    <property type="molecule type" value="Genomic_DNA"/>
</dbReference>
<gene>
    <name evidence="2" type="ORF">B879_02106</name>
</gene>
<keyword evidence="3" id="KW-1185">Reference proteome</keyword>
<name>K1KYR1_CECL9</name>
<dbReference type="OrthoDB" id="823563at2"/>
<feature type="signal peptide" evidence="1">
    <location>
        <begin position="1"/>
        <end position="20"/>
    </location>
</feature>
<sequence length="205" mass="23082">MKKYFLSIFLICFCSTVLMAQSGQFMHQFELGILRGNAGNWDGSTMSRTNLSIQSFHGARITENQSVGITLGYDRYEQMDLVPLGFGWRGFRHLDKKLGILGAFDLGYGSAFLEKRQREGLFETWYEGGFFFHPNIGLTFSAGKSPSYYTLSLGFKRQIAHYFSGFLDASGENSISSPLLPRGFSSLTQETYYLNSLSLKLGLVF</sequence>
<evidence type="ECO:0000256" key="1">
    <source>
        <dbReference type="SAM" id="SignalP"/>
    </source>
</evidence>
<dbReference type="RefSeq" id="WP_009185136.1">
    <property type="nucleotide sequence ID" value="NZ_AMGM01000029.1"/>
</dbReference>
<proteinExistence type="predicted"/>
<dbReference type="AlphaFoldDB" id="K1KYR1"/>
<protein>
    <recommendedName>
        <fullName evidence="4">Outer membrane protein beta-barrel domain-containing protein</fullName>
    </recommendedName>
</protein>
<comment type="caution">
    <text evidence="2">The sequence shown here is derived from an EMBL/GenBank/DDBJ whole genome shotgun (WGS) entry which is preliminary data.</text>
</comment>